<dbReference type="InterPro" id="IPR001387">
    <property type="entry name" value="Cro/C1-type_HTH"/>
</dbReference>
<dbReference type="PROSITE" id="PS50943">
    <property type="entry name" value="HTH_CROC1"/>
    <property type="match status" value="1"/>
</dbReference>
<gene>
    <name evidence="5" type="primary">prtR_3</name>
    <name evidence="5" type="ORF">PS723_04355</name>
</gene>
<evidence type="ECO:0000313" key="6">
    <source>
        <dbReference type="Proteomes" id="UP000379480"/>
    </source>
</evidence>
<organism evidence="5 6">
    <name type="scientific">Pseudomonas fluorescens</name>
    <dbReference type="NCBI Taxonomy" id="294"/>
    <lineage>
        <taxon>Bacteria</taxon>
        <taxon>Pseudomonadati</taxon>
        <taxon>Pseudomonadota</taxon>
        <taxon>Gammaproteobacteria</taxon>
        <taxon>Pseudomonadales</taxon>
        <taxon>Pseudomonadaceae</taxon>
        <taxon>Pseudomonas</taxon>
    </lineage>
</organism>
<keyword evidence="3" id="KW-0804">Transcription</keyword>
<dbReference type="PANTHER" id="PTHR40661:SF3">
    <property type="entry name" value="FELS-1 PROPHAGE TRANSCRIPTIONAL REGULATOR"/>
    <property type="match status" value="1"/>
</dbReference>
<dbReference type="CDD" id="cd06529">
    <property type="entry name" value="S24_LexA-like"/>
    <property type="match status" value="1"/>
</dbReference>
<evidence type="ECO:0000256" key="2">
    <source>
        <dbReference type="ARBA" id="ARBA00023125"/>
    </source>
</evidence>
<evidence type="ECO:0000256" key="1">
    <source>
        <dbReference type="ARBA" id="ARBA00023015"/>
    </source>
</evidence>
<dbReference type="Gene3D" id="2.10.109.10">
    <property type="entry name" value="Umud Fragment, subunit A"/>
    <property type="match status" value="1"/>
</dbReference>
<keyword evidence="1" id="KW-0805">Transcription regulation</keyword>
<dbReference type="RefSeq" id="WP_150805671.1">
    <property type="nucleotide sequence ID" value="NZ_CABVHY010000023.1"/>
</dbReference>
<evidence type="ECO:0000313" key="5">
    <source>
        <dbReference type="EMBL" id="VVO22837.1"/>
    </source>
</evidence>
<reference evidence="5 6" key="1">
    <citation type="submission" date="2019-09" db="EMBL/GenBank/DDBJ databases">
        <authorList>
            <person name="Chandra G."/>
            <person name="Truman W A."/>
        </authorList>
    </citation>
    <scope>NUCLEOTIDE SEQUENCE [LARGE SCALE GENOMIC DNA]</scope>
    <source>
        <strain evidence="5">PS723</strain>
    </source>
</reference>
<dbReference type="EMBL" id="CABVHY010000023">
    <property type="protein sequence ID" value="VVO22837.1"/>
    <property type="molecule type" value="Genomic_DNA"/>
</dbReference>
<dbReference type="SUPFAM" id="SSF51306">
    <property type="entry name" value="LexA/Signal peptidase"/>
    <property type="match status" value="1"/>
</dbReference>
<dbReference type="SUPFAM" id="SSF47413">
    <property type="entry name" value="lambda repressor-like DNA-binding domains"/>
    <property type="match status" value="1"/>
</dbReference>
<dbReference type="GO" id="GO:0003677">
    <property type="term" value="F:DNA binding"/>
    <property type="evidence" value="ECO:0007669"/>
    <property type="project" value="UniProtKB-KW"/>
</dbReference>
<accession>A0A5E7E8E6</accession>
<dbReference type="Gene3D" id="1.10.260.40">
    <property type="entry name" value="lambda repressor-like DNA-binding domains"/>
    <property type="match status" value="1"/>
</dbReference>
<dbReference type="InterPro" id="IPR010982">
    <property type="entry name" value="Lambda_DNA-bd_dom_sf"/>
</dbReference>
<dbReference type="InterPro" id="IPR015927">
    <property type="entry name" value="Peptidase_S24_S26A/B/C"/>
</dbReference>
<sequence>MNNDDQQKSETVGTRLRAARLLLGLSQSQVAERAGLSQVSIQHLESGRNENSRHLVSVAKAVGVRPEWLFTGANPMVEGPISVQRPPADPYAVIDLLTATFSSRNGPGDESEVSAGLAFKKSWLKREGLDASNLRVIYAPDDSNEPTMSAGDALLVDRSQLEPRNGKLFAVMTPGDDIIIKRLVSDLFGGWIVSSDNPDKGRYPELKLSGEALSSINILGQVLWRGGKI</sequence>
<dbReference type="PANTHER" id="PTHR40661">
    <property type="match status" value="1"/>
</dbReference>
<dbReference type="AlphaFoldDB" id="A0A5E7E8E6"/>
<dbReference type="InterPro" id="IPR036286">
    <property type="entry name" value="LexA/Signal_pep-like_sf"/>
</dbReference>
<dbReference type="InterPro" id="IPR039418">
    <property type="entry name" value="LexA-like"/>
</dbReference>
<evidence type="ECO:0000259" key="4">
    <source>
        <dbReference type="PROSITE" id="PS50943"/>
    </source>
</evidence>
<dbReference type="Pfam" id="PF00717">
    <property type="entry name" value="Peptidase_S24"/>
    <property type="match status" value="1"/>
</dbReference>
<feature type="domain" description="HTH cro/C1-type" evidence="4">
    <location>
        <begin position="16"/>
        <end position="69"/>
    </location>
</feature>
<dbReference type="Pfam" id="PF01381">
    <property type="entry name" value="HTH_3"/>
    <property type="match status" value="1"/>
</dbReference>
<dbReference type="OrthoDB" id="9791537at2"/>
<protein>
    <submittedName>
        <fullName evidence="5">HTH-type transcriptional regulator PrtR</fullName>
    </submittedName>
</protein>
<dbReference type="Proteomes" id="UP000379480">
    <property type="component" value="Unassembled WGS sequence"/>
</dbReference>
<keyword evidence="2" id="KW-0238">DNA-binding</keyword>
<dbReference type="CDD" id="cd00093">
    <property type="entry name" value="HTH_XRE"/>
    <property type="match status" value="1"/>
</dbReference>
<proteinExistence type="predicted"/>
<dbReference type="SMART" id="SM00530">
    <property type="entry name" value="HTH_XRE"/>
    <property type="match status" value="1"/>
</dbReference>
<evidence type="ECO:0000256" key="3">
    <source>
        <dbReference type="ARBA" id="ARBA00023163"/>
    </source>
</evidence>
<name>A0A5E7E8E6_PSEFL</name>